<gene>
    <name evidence="2" type="ORF">TRIVIDRAFT_205868</name>
</gene>
<feature type="region of interest" description="Disordered" evidence="1">
    <location>
        <begin position="1"/>
        <end position="22"/>
    </location>
</feature>
<dbReference type="eggNOG" id="ENOG502S6BE">
    <property type="taxonomic scope" value="Eukaryota"/>
</dbReference>
<dbReference type="GeneID" id="25790352"/>
<organism evidence="2 3">
    <name type="scientific">Hypocrea virens (strain Gv29-8 / FGSC 10586)</name>
    <name type="common">Gliocladium virens</name>
    <name type="synonym">Trichoderma virens</name>
    <dbReference type="NCBI Taxonomy" id="413071"/>
    <lineage>
        <taxon>Eukaryota</taxon>
        <taxon>Fungi</taxon>
        <taxon>Dikarya</taxon>
        <taxon>Ascomycota</taxon>
        <taxon>Pezizomycotina</taxon>
        <taxon>Sordariomycetes</taxon>
        <taxon>Hypocreomycetidae</taxon>
        <taxon>Hypocreales</taxon>
        <taxon>Hypocreaceae</taxon>
        <taxon>Trichoderma</taxon>
    </lineage>
</organism>
<evidence type="ECO:0000256" key="1">
    <source>
        <dbReference type="SAM" id="MobiDB-lite"/>
    </source>
</evidence>
<accession>G9N8G1</accession>
<evidence type="ECO:0000313" key="3">
    <source>
        <dbReference type="Proteomes" id="UP000007115"/>
    </source>
</evidence>
<name>G9N8G1_HYPVG</name>
<feature type="compositionally biased region" description="Polar residues" evidence="1">
    <location>
        <begin position="1"/>
        <end position="13"/>
    </location>
</feature>
<dbReference type="Proteomes" id="UP000007115">
    <property type="component" value="Unassembled WGS sequence"/>
</dbReference>
<evidence type="ECO:0000313" key="2">
    <source>
        <dbReference type="EMBL" id="EHK17269.1"/>
    </source>
</evidence>
<protein>
    <submittedName>
        <fullName evidence="2">Uncharacterized protein</fullName>
    </submittedName>
</protein>
<sequence>MHQQMEIMKQSQNQEKKKHKQELENLRTEYEKNLNEQHAHWRDTSSQLQNAKAEVVELQKHIHDNEAIITKAHEAMVSSLSEGVSRALTDDVIKEELKRFYQNNLLEWCAEMSCSDIPEPEETKRKLQSEGIINSSNDYLNQPINLQFSMHLPYGRSSMILLQAVLSQTLCETFLQDAYFLAEGVDLPKVLGHDVTNGRRRFRDLEGLFYNFGKDVSIDWRIQTVKCLEKAIPLDLHFVENMAKEFVKNFHFLLKEMNDQALEDLYQLFIDFGNITLKLWKMRTAIKVHDSKNLNYQHRNPLYGLELADVSSSRNKKDASADYGTLGAYPFFKVLPIFV</sequence>
<comment type="caution">
    <text evidence="2">The sequence shown here is derived from an EMBL/GenBank/DDBJ whole genome shotgun (WGS) entry which is preliminary data.</text>
</comment>
<dbReference type="RefSeq" id="XP_013951465.1">
    <property type="nucleotide sequence ID" value="XM_014095990.1"/>
</dbReference>
<keyword evidence="3" id="KW-1185">Reference proteome</keyword>
<dbReference type="HOGENOM" id="CLU_819066_0_0_1"/>
<dbReference type="OrthoDB" id="4156714at2759"/>
<reference evidence="2 3" key="1">
    <citation type="journal article" date="2011" name="Genome Biol.">
        <title>Comparative genome sequence analysis underscores mycoparasitism as the ancestral life style of Trichoderma.</title>
        <authorList>
            <person name="Kubicek C.P."/>
            <person name="Herrera-Estrella A."/>
            <person name="Seidl-Seiboth V."/>
            <person name="Martinez D.A."/>
            <person name="Druzhinina I.S."/>
            <person name="Thon M."/>
            <person name="Zeilinger S."/>
            <person name="Casas-Flores S."/>
            <person name="Horwitz B.A."/>
            <person name="Mukherjee P.K."/>
            <person name="Mukherjee M."/>
            <person name="Kredics L."/>
            <person name="Alcaraz L.D."/>
            <person name="Aerts A."/>
            <person name="Antal Z."/>
            <person name="Atanasova L."/>
            <person name="Cervantes-Badillo M.G."/>
            <person name="Challacombe J."/>
            <person name="Chertkov O."/>
            <person name="McCluskey K."/>
            <person name="Coulpier F."/>
            <person name="Deshpande N."/>
            <person name="von Doehren H."/>
            <person name="Ebbole D.J."/>
            <person name="Esquivel-Naranjo E.U."/>
            <person name="Fekete E."/>
            <person name="Flipphi M."/>
            <person name="Glaser F."/>
            <person name="Gomez-Rodriguez E.Y."/>
            <person name="Gruber S."/>
            <person name="Han C."/>
            <person name="Henrissat B."/>
            <person name="Hermosa R."/>
            <person name="Hernandez-Onate M."/>
            <person name="Karaffa L."/>
            <person name="Kosti I."/>
            <person name="Le Crom S."/>
            <person name="Lindquist E."/>
            <person name="Lucas S."/>
            <person name="Luebeck M."/>
            <person name="Luebeck P.S."/>
            <person name="Margeot A."/>
            <person name="Metz B."/>
            <person name="Misra M."/>
            <person name="Nevalainen H."/>
            <person name="Omann M."/>
            <person name="Packer N."/>
            <person name="Perrone G."/>
            <person name="Uresti-Rivera E.E."/>
            <person name="Salamov A."/>
            <person name="Schmoll M."/>
            <person name="Seiboth B."/>
            <person name="Shapiro H."/>
            <person name="Sukno S."/>
            <person name="Tamayo-Ramos J.A."/>
            <person name="Tisch D."/>
            <person name="Wiest A."/>
            <person name="Wilkinson H.H."/>
            <person name="Zhang M."/>
            <person name="Coutinho P.M."/>
            <person name="Kenerley C.M."/>
            <person name="Monte E."/>
            <person name="Baker S.E."/>
            <person name="Grigoriev I.V."/>
        </authorList>
    </citation>
    <scope>NUCLEOTIDE SEQUENCE [LARGE SCALE GENOMIC DNA]</scope>
    <source>
        <strain evidence="3">Gv29-8 / FGSC 10586</strain>
    </source>
</reference>
<dbReference type="VEuPathDB" id="FungiDB:TRIVIDRAFT_205868"/>
<dbReference type="InParanoid" id="G9N8G1"/>
<dbReference type="AlphaFoldDB" id="G9N8G1"/>
<proteinExistence type="predicted"/>
<dbReference type="EMBL" id="ABDF02000089">
    <property type="protein sequence ID" value="EHK17269.1"/>
    <property type="molecule type" value="Genomic_DNA"/>
</dbReference>